<keyword evidence="2" id="KW-0378">Hydrolase</keyword>
<dbReference type="InterPro" id="IPR050993">
    <property type="entry name" value="Isochorismatase_domain"/>
</dbReference>
<dbReference type="Pfam" id="PF00857">
    <property type="entry name" value="Isochorismatase"/>
    <property type="match status" value="1"/>
</dbReference>
<dbReference type="Gene3D" id="3.40.50.850">
    <property type="entry name" value="Isochorismatase-like"/>
    <property type="match status" value="1"/>
</dbReference>
<dbReference type="GO" id="GO:0016787">
    <property type="term" value="F:hydrolase activity"/>
    <property type="evidence" value="ECO:0007669"/>
    <property type="project" value="UniProtKB-KW"/>
</dbReference>
<dbReference type="InterPro" id="IPR036380">
    <property type="entry name" value="Isochorismatase-like_sf"/>
</dbReference>
<gene>
    <name evidence="2" type="ORF">NB231_15293</name>
</gene>
<dbReference type="InterPro" id="IPR000868">
    <property type="entry name" value="Isochorismatase-like_dom"/>
</dbReference>
<organism evidence="2 3">
    <name type="scientific">Nitrococcus mobilis Nb-231</name>
    <dbReference type="NCBI Taxonomy" id="314278"/>
    <lineage>
        <taxon>Bacteria</taxon>
        <taxon>Pseudomonadati</taxon>
        <taxon>Pseudomonadota</taxon>
        <taxon>Gammaproteobacteria</taxon>
        <taxon>Chromatiales</taxon>
        <taxon>Ectothiorhodospiraceae</taxon>
        <taxon>Nitrococcus</taxon>
    </lineage>
</organism>
<dbReference type="AlphaFoldDB" id="A4BLK9"/>
<evidence type="ECO:0000313" key="3">
    <source>
        <dbReference type="Proteomes" id="UP000003374"/>
    </source>
</evidence>
<evidence type="ECO:0000313" key="2">
    <source>
        <dbReference type="EMBL" id="EAR23197.1"/>
    </source>
</evidence>
<dbReference type="Proteomes" id="UP000003374">
    <property type="component" value="Unassembled WGS sequence"/>
</dbReference>
<dbReference type="OrthoDB" id="9796958at2"/>
<protein>
    <submittedName>
        <fullName evidence="2">Isochorismatase hydrolase</fullName>
    </submittedName>
</protein>
<dbReference type="SUPFAM" id="SSF52499">
    <property type="entry name" value="Isochorismatase-like hydrolases"/>
    <property type="match status" value="1"/>
</dbReference>
<keyword evidence="3" id="KW-1185">Reference proteome</keyword>
<accession>A4BLK9</accession>
<dbReference type="RefSeq" id="WP_005004210.1">
    <property type="nucleotide sequence ID" value="NZ_CH672427.1"/>
</dbReference>
<reference evidence="2 3" key="1">
    <citation type="submission" date="2006-02" db="EMBL/GenBank/DDBJ databases">
        <authorList>
            <person name="Waterbury J."/>
            <person name="Ferriera S."/>
            <person name="Johnson J."/>
            <person name="Kravitz S."/>
            <person name="Halpern A."/>
            <person name="Remington K."/>
            <person name="Beeson K."/>
            <person name="Tran B."/>
            <person name="Rogers Y.-H."/>
            <person name="Friedman R."/>
            <person name="Venter J.C."/>
        </authorList>
    </citation>
    <scope>NUCLEOTIDE SEQUENCE [LARGE SCALE GENOMIC DNA]</scope>
    <source>
        <strain evidence="2 3">Nb-231</strain>
    </source>
</reference>
<dbReference type="PANTHER" id="PTHR14119">
    <property type="entry name" value="HYDROLASE"/>
    <property type="match status" value="1"/>
</dbReference>
<dbReference type="PANTHER" id="PTHR14119:SF3">
    <property type="entry name" value="ISOCHORISMATASE DOMAIN-CONTAINING PROTEIN 2"/>
    <property type="match status" value="1"/>
</dbReference>
<feature type="domain" description="Isochorismatase-like" evidence="1">
    <location>
        <begin position="10"/>
        <end position="158"/>
    </location>
</feature>
<proteinExistence type="predicted"/>
<sequence>MALMDAARSFLLIVDVQERLMPAVHGNEQVVANVARLLGVARELGVPVRASEQYPKGLGRLVAPLREHIPNEAISEKVHFSYAEAPACQAVLAQLEQPQVIIVGVEAHVCVLQSAIGLQQGGRDVFVVADAVGSRNPRDAQLALERLRAEGVSVVSLEMVVFEWLQQAGTAEFKRISRQYLR</sequence>
<name>A4BLK9_9GAMM</name>
<dbReference type="STRING" id="314278.NB231_15293"/>
<dbReference type="HOGENOM" id="CLU_066901_0_1_6"/>
<comment type="caution">
    <text evidence="2">The sequence shown here is derived from an EMBL/GenBank/DDBJ whole genome shotgun (WGS) entry which is preliminary data.</text>
</comment>
<evidence type="ECO:0000259" key="1">
    <source>
        <dbReference type="Pfam" id="PF00857"/>
    </source>
</evidence>
<dbReference type="EMBL" id="AAOF01000001">
    <property type="protein sequence ID" value="EAR23197.1"/>
    <property type="molecule type" value="Genomic_DNA"/>
</dbReference>
<dbReference type="eggNOG" id="COG1335">
    <property type="taxonomic scope" value="Bacteria"/>
</dbReference>